<protein>
    <submittedName>
        <fullName evidence="2">Uncharacterized protein</fullName>
    </submittedName>
</protein>
<evidence type="ECO:0000313" key="3">
    <source>
        <dbReference type="Proteomes" id="UP000242287"/>
    </source>
</evidence>
<dbReference type="EMBL" id="KZ302215">
    <property type="protein sequence ID" value="PFH46276.1"/>
    <property type="molecule type" value="Genomic_DNA"/>
</dbReference>
<evidence type="ECO:0000256" key="1">
    <source>
        <dbReference type="SAM" id="SignalP"/>
    </source>
</evidence>
<feature type="signal peptide" evidence="1">
    <location>
        <begin position="1"/>
        <end position="20"/>
    </location>
</feature>
<proteinExistence type="predicted"/>
<gene>
    <name evidence="2" type="ORF">AMATHDRAFT_51158</name>
</gene>
<sequence length="188" mass="20802">MKTTYVVAFVLASVCSLVMAGPAAGMAASGVHARRELSERNLHSSRPLQARQADVYNDRFGRRGYTGSSSFTARSFKDKRSSGEEKGLFKRSGSQILVGENGKVIQHESQAIFRDGTSGRLRLGLANVDYSHVKGVEKYPVENQESMKQYYKAFVKAAGDSKSLVYESGDEIKWSMDSEYLKNNMVPL</sequence>
<accession>A0A2A9NET8</accession>
<dbReference type="AlphaFoldDB" id="A0A2A9NET8"/>
<dbReference type="Proteomes" id="UP000242287">
    <property type="component" value="Unassembled WGS sequence"/>
</dbReference>
<feature type="chain" id="PRO_5012292686" evidence="1">
    <location>
        <begin position="21"/>
        <end position="188"/>
    </location>
</feature>
<keyword evidence="1" id="KW-0732">Signal</keyword>
<organism evidence="2 3">
    <name type="scientific">Amanita thiersii Skay4041</name>
    <dbReference type="NCBI Taxonomy" id="703135"/>
    <lineage>
        <taxon>Eukaryota</taxon>
        <taxon>Fungi</taxon>
        <taxon>Dikarya</taxon>
        <taxon>Basidiomycota</taxon>
        <taxon>Agaricomycotina</taxon>
        <taxon>Agaricomycetes</taxon>
        <taxon>Agaricomycetidae</taxon>
        <taxon>Agaricales</taxon>
        <taxon>Pluteineae</taxon>
        <taxon>Amanitaceae</taxon>
        <taxon>Amanita</taxon>
    </lineage>
</organism>
<evidence type="ECO:0000313" key="2">
    <source>
        <dbReference type="EMBL" id="PFH46276.1"/>
    </source>
</evidence>
<keyword evidence="3" id="KW-1185">Reference proteome</keyword>
<reference evidence="2 3" key="1">
    <citation type="submission" date="2014-02" db="EMBL/GenBank/DDBJ databases">
        <title>Transposable element dynamics among asymbiotic and ectomycorrhizal Amanita fungi.</title>
        <authorList>
            <consortium name="DOE Joint Genome Institute"/>
            <person name="Hess J."/>
            <person name="Skrede I."/>
            <person name="Wolfe B."/>
            <person name="LaButti K."/>
            <person name="Ohm R.A."/>
            <person name="Grigoriev I.V."/>
            <person name="Pringle A."/>
        </authorList>
    </citation>
    <scope>NUCLEOTIDE SEQUENCE [LARGE SCALE GENOMIC DNA]</scope>
    <source>
        <strain evidence="2 3">SKay4041</strain>
    </source>
</reference>
<name>A0A2A9NET8_9AGAR</name>